<dbReference type="Pfam" id="PF13483">
    <property type="entry name" value="Lactamase_B_3"/>
    <property type="match status" value="1"/>
</dbReference>
<accession>A0A6J6UP08</accession>
<sequence>MVDNKGSLWPTIRDTPVPQGAVHVWWLLQAGFVIKSPGGFTVCIDAYLTDSVKTSYGIARGYPAPLSPEESEFDAVLATHSHDDHQDPEAIIPFSKHPKTRYMGPFNVIKLARAGGFYGDRSVLINRGEVVEVGDIKIEAVYARHMFEPEPTPDATGYLITVGKWRIYHSGDTEYDARIVDDTENRTDISLICINGITGNMDTKEAAFLAWRQGCKVAVPMHFGLWREDEEFNQTATLDLNEFTDTYKRLEPNGRVWIPELGKPLEMK</sequence>
<protein>
    <submittedName>
        <fullName evidence="1">Unannotated protein</fullName>
    </submittedName>
</protein>
<reference evidence="1" key="1">
    <citation type="submission" date="2020-05" db="EMBL/GenBank/DDBJ databases">
        <authorList>
            <person name="Chiriac C."/>
            <person name="Salcher M."/>
            <person name="Ghai R."/>
            <person name="Kavagutti S V."/>
        </authorList>
    </citation>
    <scope>NUCLEOTIDE SEQUENCE</scope>
</reference>
<proteinExistence type="predicted"/>
<evidence type="ECO:0000313" key="1">
    <source>
        <dbReference type="EMBL" id="CAB4760738.1"/>
    </source>
</evidence>
<dbReference type="AlphaFoldDB" id="A0A6J6UP08"/>
<dbReference type="SUPFAM" id="SSF56281">
    <property type="entry name" value="Metallo-hydrolase/oxidoreductase"/>
    <property type="match status" value="1"/>
</dbReference>
<dbReference type="PANTHER" id="PTHR43546">
    <property type="entry name" value="UPF0173 METAL-DEPENDENT HYDROLASE MJ1163-RELATED"/>
    <property type="match status" value="1"/>
</dbReference>
<dbReference type="EMBL" id="CAEZZH010000014">
    <property type="protein sequence ID" value="CAB4760738.1"/>
    <property type="molecule type" value="Genomic_DNA"/>
</dbReference>
<name>A0A6J6UP08_9ZZZZ</name>
<dbReference type="InterPro" id="IPR036866">
    <property type="entry name" value="RibonucZ/Hydroxyglut_hydro"/>
</dbReference>
<gene>
    <name evidence="1" type="ORF">UFOPK2850_01105</name>
</gene>
<dbReference type="InterPro" id="IPR050114">
    <property type="entry name" value="UPF0173_UPF0282_UlaG_hydrolase"/>
</dbReference>
<organism evidence="1">
    <name type="scientific">freshwater metagenome</name>
    <dbReference type="NCBI Taxonomy" id="449393"/>
    <lineage>
        <taxon>unclassified sequences</taxon>
        <taxon>metagenomes</taxon>
        <taxon>ecological metagenomes</taxon>
    </lineage>
</organism>
<dbReference type="Gene3D" id="3.60.15.10">
    <property type="entry name" value="Ribonuclease Z/Hydroxyacylglutathione hydrolase-like"/>
    <property type="match status" value="1"/>
</dbReference>